<feature type="compositionally biased region" description="Polar residues" evidence="3">
    <location>
        <begin position="157"/>
        <end position="178"/>
    </location>
</feature>
<evidence type="ECO:0000256" key="3">
    <source>
        <dbReference type="SAM" id="MobiDB-lite"/>
    </source>
</evidence>
<keyword evidence="2" id="KW-0175">Coiled coil</keyword>
<feature type="domain" description="YknX-like beta-barrel" evidence="7">
    <location>
        <begin position="252"/>
        <end position="343"/>
    </location>
</feature>
<dbReference type="InterPro" id="IPR050465">
    <property type="entry name" value="UPF0194_transport"/>
</dbReference>
<feature type="region of interest" description="Disordered" evidence="3">
    <location>
        <begin position="293"/>
        <end position="314"/>
    </location>
</feature>
<feature type="domain" description="YknX-like C-terminal permuted SH3-like" evidence="6">
    <location>
        <begin position="351"/>
        <end position="418"/>
    </location>
</feature>
<evidence type="ECO:0000313" key="9">
    <source>
        <dbReference type="Proteomes" id="UP000532121"/>
    </source>
</evidence>
<proteinExistence type="predicted"/>
<keyword evidence="4" id="KW-0472">Membrane</keyword>
<evidence type="ECO:0000256" key="2">
    <source>
        <dbReference type="ARBA" id="ARBA00023054"/>
    </source>
</evidence>
<dbReference type="Pfam" id="PF25984">
    <property type="entry name" value="BSH_YknX"/>
    <property type="match status" value="1"/>
</dbReference>
<dbReference type="Pfam" id="PF25990">
    <property type="entry name" value="Beta-barrel_YknX"/>
    <property type="match status" value="1"/>
</dbReference>
<evidence type="ECO:0000259" key="7">
    <source>
        <dbReference type="Pfam" id="PF25990"/>
    </source>
</evidence>
<evidence type="ECO:0000256" key="4">
    <source>
        <dbReference type="SAM" id="Phobius"/>
    </source>
</evidence>
<evidence type="ECO:0000256" key="1">
    <source>
        <dbReference type="ARBA" id="ARBA00004196"/>
    </source>
</evidence>
<feature type="transmembrane region" description="Helical" evidence="4">
    <location>
        <begin position="14"/>
        <end position="35"/>
    </location>
</feature>
<dbReference type="InterPro" id="IPR058637">
    <property type="entry name" value="YknX-like_C"/>
</dbReference>
<evidence type="ECO:0000259" key="6">
    <source>
        <dbReference type="Pfam" id="PF25989"/>
    </source>
</evidence>
<accession>A0A7X9LEU5</accession>
<feature type="region of interest" description="Disordered" evidence="3">
    <location>
        <begin position="135"/>
        <end position="178"/>
    </location>
</feature>
<keyword evidence="4" id="KW-0812">Transmembrane</keyword>
<feature type="compositionally biased region" description="Low complexity" evidence="3">
    <location>
        <begin position="137"/>
        <end position="151"/>
    </location>
</feature>
<name>A0A7X9LEU5_STRRT</name>
<evidence type="ECO:0000259" key="5">
    <source>
        <dbReference type="Pfam" id="PF25984"/>
    </source>
</evidence>
<comment type="subcellular location">
    <subcellularLocation>
        <location evidence="1">Cell envelope</location>
    </subcellularLocation>
</comment>
<keyword evidence="4" id="KW-1133">Transmembrane helix</keyword>
<dbReference type="InterPro" id="IPR058639">
    <property type="entry name" value="BSH_YknX-like"/>
</dbReference>
<feature type="compositionally biased region" description="Low complexity" evidence="3">
    <location>
        <begin position="297"/>
        <end position="314"/>
    </location>
</feature>
<dbReference type="PANTHER" id="PTHR32347">
    <property type="entry name" value="EFFLUX SYSTEM COMPONENT YKNX-RELATED"/>
    <property type="match status" value="1"/>
</dbReference>
<dbReference type="Proteomes" id="UP000532121">
    <property type="component" value="Unassembled WGS sequence"/>
</dbReference>
<dbReference type="Pfam" id="PF25989">
    <property type="entry name" value="YknX_C"/>
    <property type="match status" value="1"/>
</dbReference>
<dbReference type="AlphaFoldDB" id="A0A7X9LEU5"/>
<feature type="region of interest" description="Disordered" evidence="3">
    <location>
        <begin position="404"/>
        <end position="431"/>
    </location>
</feature>
<dbReference type="PANTHER" id="PTHR32347:SF14">
    <property type="entry name" value="EFFLUX SYSTEM COMPONENT YKNX-RELATED"/>
    <property type="match status" value="1"/>
</dbReference>
<feature type="compositionally biased region" description="Basic and acidic residues" evidence="3">
    <location>
        <begin position="409"/>
        <end position="431"/>
    </location>
</feature>
<dbReference type="InterPro" id="IPR058636">
    <property type="entry name" value="Beta-barrel_YknX"/>
</dbReference>
<organism evidence="8 9">
    <name type="scientific">Streptococcus ratti</name>
    <dbReference type="NCBI Taxonomy" id="1341"/>
    <lineage>
        <taxon>Bacteria</taxon>
        <taxon>Bacillati</taxon>
        <taxon>Bacillota</taxon>
        <taxon>Bacilli</taxon>
        <taxon>Lactobacillales</taxon>
        <taxon>Streptococcaceae</taxon>
        <taxon>Streptococcus</taxon>
    </lineage>
</organism>
<dbReference type="EMBL" id="JABASA010000016">
    <property type="protein sequence ID" value="NMD49552.1"/>
    <property type="molecule type" value="Genomic_DNA"/>
</dbReference>
<dbReference type="Gene3D" id="2.40.30.170">
    <property type="match status" value="1"/>
</dbReference>
<protein>
    <submittedName>
        <fullName evidence="8">HlyD family efflux transporter periplasmic adaptor subunit</fullName>
    </submittedName>
</protein>
<gene>
    <name evidence="8" type="ORF">HHO37_07740</name>
</gene>
<dbReference type="RefSeq" id="WP_193523779.1">
    <property type="nucleotide sequence ID" value="NZ_JABASA010000016.1"/>
</dbReference>
<dbReference type="GO" id="GO:0030313">
    <property type="term" value="C:cell envelope"/>
    <property type="evidence" value="ECO:0007669"/>
    <property type="project" value="UniProtKB-SubCell"/>
</dbReference>
<reference evidence="8 9" key="1">
    <citation type="submission" date="2020-04" db="EMBL/GenBank/DDBJ databases">
        <title>MicrobeNet Type strains.</title>
        <authorList>
            <person name="Nicholson A.C."/>
        </authorList>
    </citation>
    <scope>NUCLEOTIDE SEQUENCE [LARGE SCALE GENOMIC DNA]</scope>
    <source>
        <strain evidence="8 9">DSM 22768</strain>
    </source>
</reference>
<feature type="domain" description="YknX-like barrel-sandwich hybrid" evidence="5">
    <location>
        <begin position="74"/>
        <end position="246"/>
    </location>
</feature>
<sequence>MPKRKGKMTKKKKGWIIGGSFAAVAVLLGLIWIRLQQFSQIESQNVGYQTVKVKEGSISSSTLLSGTIKPESEQYVYYDSSKGSNPKVVVAAGDQVTAGQQLVQYDTGETQAAYDQAVRNLNKVNRQITNYQNYGIAPSADSSADTGSASGNPSADEGNTSGAQSSNSASGVTDSSAAALTPTNSTAYDQQLQDLYDAQASAQDEVNKAQTALDNTSVNSEVTGTVAEVNNDIDPSGKTSKALVHVTSEGKLQVRGTLTEYDLANIKVGQAIKIKSKVYDNKEWDGKISYISNYPTQSDQDQSQGSGSSGSGSSSSAAAYEYKADITSDLGDLKQGFTVSVEVANENKSLIIPTSALVSKNGKNYVWVYDKSNSRVLRKEVVAGNADAKSQEISSGLNKGQVIIANPDKGLKEGKKIDKPSAKNDKAGEKR</sequence>
<comment type="caution">
    <text evidence="8">The sequence shown here is derived from an EMBL/GenBank/DDBJ whole genome shotgun (WGS) entry which is preliminary data.</text>
</comment>
<dbReference type="Gene3D" id="2.40.420.20">
    <property type="match status" value="1"/>
</dbReference>
<evidence type="ECO:0000313" key="8">
    <source>
        <dbReference type="EMBL" id="NMD49552.1"/>
    </source>
</evidence>